<dbReference type="Pfam" id="PF02759">
    <property type="entry name" value="RUN"/>
    <property type="match status" value="1"/>
</dbReference>
<dbReference type="InterPro" id="IPR004012">
    <property type="entry name" value="Run_dom"/>
</dbReference>
<feature type="compositionally biased region" description="Basic and acidic residues" evidence="1">
    <location>
        <begin position="22"/>
        <end position="44"/>
    </location>
</feature>
<evidence type="ECO:0000313" key="3">
    <source>
        <dbReference type="EMBL" id="KAL0481323.1"/>
    </source>
</evidence>
<comment type="caution">
    <text evidence="3">The sequence shown here is derived from an EMBL/GenBank/DDBJ whole genome shotgun (WGS) entry which is preliminary data.</text>
</comment>
<dbReference type="Proteomes" id="UP001431209">
    <property type="component" value="Unassembled WGS sequence"/>
</dbReference>
<name>A0AAW2YV68_9EUKA</name>
<dbReference type="SMART" id="SM00593">
    <property type="entry name" value="RUN"/>
    <property type="match status" value="1"/>
</dbReference>
<gene>
    <name evidence="3" type="ORF">AKO1_012766</name>
</gene>
<evidence type="ECO:0000313" key="4">
    <source>
        <dbReference type="Proteomes" id="UP001431209"/>
    </source>
</evidence>
<accession>A0AAW2YV68</accession>
<dbReference type="PROSITE" id="PS50826">
    <property type="entry name" value="RUN"/>
    <property type="match status" value="1"/>
</dbReference>
<feature type="region of interest" description="Disordered" evidence="1">
    <location>
        <begin position="870"/>
        <end position="893"/>
    </location>
</feature>
<organism evidence="3 4">
    <name type="scientific">Acrasis kona</name>
    <dbReference type="NCBI Taxonomy" id="1008807"/>
    <lineage>
        <taxon>Eukaryota</taxon>
        <taxon>Discoba</taxon>
        <taxon>Heterolobosea</taxon>
        <taxon>Tetramitia</taxon>
        <taxon>Eutetramitia</taxon>
        <taxon>Acrasidae</taxon>
        <taxon>Acrasis</taxon>
    </lineage>
</organism>
<dbReference type="EMBL" id="JAOPGA020000749">
    <property type="protein sequence ID" value="KAL0481323.1"/>
    <property type="molecule type" value="Genomic_DNA"/>
</dbReference>
<proteinExistence type="predicted"/>
<keyword evidence="4" id="KW-1185">Reference proteome</keyword>
<feature type="region of interest" description="Disordered" evidence="1">
    <location>
        <begin position="1"/>
        <end position="44"/>
    </location>
</feature>
<dbReference type="InterPro" id="IPR037213">
    <property type="entry name" value="Run_dom_sf"/>
</dbReference>
<feature type="domain" description="RUN" evidence="2">
    <location>
        <begin position="1255"/>
        <end position="1410"/>
    </location>
</feature>
<evidence type="ECO:0000259" key="2">
    <source>
        <dbReference type="PROSITE" id="PS50826"/>
    </source>
</evidence>
<evidence type="ECO:0000256" key="1">
    <source>
        <dbReference type="SAM" id="MobiDB-lite"/>
    </source>
</evidence>
<sequence length="1414" mass="164698">MDEPPQDQTEPQQNDENNAPLSKKDEKKRIKEEKRRAKELKKQEEKRIKLEKKNGKLVVENKVEIVVKDIQINDENALLLQKKLKERAEIRRHTYNYLRSLRNPKSIDSIRYIRDEINRDYKKKVAEIAERKLRTYKTEGDDGCPLIFFEAGSHQRDFHDIDIEFEFLDVLQEDLRKKLSLLMPVQEGLAKPSNEENVFTYDYNLDDFLRDPPYFTPNIQLQLTTNHDFLRVESEDKIKSVLLHSDDVQEEFNSTRNKKNLINTYYIDQETPSGKILFSMFGQNVKTLTGKEKRLYILMRHKLLGLEVSTPRDVLETGAEENKQQNINVKYVLREVILIKEIKEVVNVWLRKKPEDPSYIVIRTNSLSDKNATSEMLIHFDNYYRDIFLSHLKDCYEAFVGPFVIGNEPRYLELVENDFLSPPLITGTDAPVTMGLTDWSFINKEKDIIKIPNSTRSGQNAYESILHFIERKVKKIYFACNVGFPEYKDHIVGNLERGVMIITDRGLFFIDSKYSFHRVHLNHVLEVVMDKSNIDHPNMLLYMSNTNPTSMHIKFKILRKEEREVFMSIMLSRFNIQCTYEDKSVMDLMIKRGSDAVKRFCTIKNFTKKLGDALRGLLPCTNASDLIDGFLNVYYSYRVVWHYLNKRNCETRLDKSAYIESSGENKPDRILTLMFLFALDRCSEYTIQLMYVTNIFNRLGDIEAEHSRLELAKDGYYRIIKECNHFKSKHFGILAVRKNSYNKQTGLEDTLPNLNYQINVLKNKHIVIERLFERHNINLISVLQTSEDKANKLLRLHKFLIGKEDEMLKGEVRMNDVLAYYDFDPKMTYGKLIYHNLLQKFYSEKKSDDKSKIDSSIEKAQKKYCLKDKPSNVDVPQNRGNINHADGQVTSKRSLRKISTRNIKHRLSVVAPNPQDASKYDLITDAINIDTSHGTALTFVSESVRTPREFRVTSPRDENQHDTIDEVIDGTMTLRANELLKLNNIASNQDKKYMQQKQEDDFEKMLDNMLSELSKNVDMEPLIPYTSLEPIRSKNQEKKRDIMNALGLFDSLQLILFEIQKLSKSSSVSTNQLELVVDKSVKTDEMVSVIEEIVMNENYASLVDMLLDTKYPLAENCIKEFQITIGYRLNMTPRDCNKKLIEFLLENKYFSDMIRLLIDRGYLNKNYSNEEIENLHLFLNDVENFKFNLSEATKISWKGHPLHDLIMSSNNDSEHLILALKKTISMIIEFFKQGSSRSEDVSAIDKLRKCGKENEVGPMVRSFLMPLLLRIADQGLIKINENESIFNKLLNKNTSAPKSPWEMIEKIALAKKVSVRDLGGLGLFEAVVTVNMLANQSVKTQEDVKFYSFLSYALNYGKLKGFLSSIFLDDQTLNHYQEGALVKDRHYKKRLFQLLDKLSILPFSLIVDHGMVLK</sequence>
<reference evidence="3 4" key="1">
    <citation type="submission" date="2024-03" db="EMBL/GenBank/DDBJ databases">
        <title>The Acrasis kona genome and developmental transcriptomes reveal deep origins of eukaryotic multicellular pathways.</title>
        <authorList>
            <person name="Sheikh S."/>
            <person name="Fu C.-J."/>
            <person name="Brown M.W."/>
            <person name="Baldauf S.L."/>
        </authorList>
    </citation>
    <scope>NUCLEOTIDE SEQUENCE [LARGE SCALE GENOMIC DNA]</scope>
    <source>
        <strain evidence="3 4">ATCC MYA-3509</strain>
    </source>
</reference>
<protein>
    <recommendedName>
        <fullName evidence="2">RUN domain-containing protein</fullName>
    </recommendedName>
</protein>
<feature type="compositionally biased region" description="Low complexity" evidence="1">
    <location>
        <begin position="1"/>
        <end position="18"/>
    </location>
</feature>
<dbReference type="Gene3D" id="1.20.58.900">
    <property type="match status" value="1"/>
</dbReference>